<evidence type="ECO:0000313" key="3">
    <source>
        <dbReference type="Proteomes" id="UP000295832"/>
    </source>
</evidence>
<keyword evidence="1" id="KW-0812">Transmembrane</keyword>
<dbReference type="STRING" id="926561.GCA_000379025_02359"/>
<keyword evidence="1" id="KW-1133">Transmembrane helix</keyword>
<reference evidence="2 3" key="1">
    <citation type="submission" date="2019-03" db="EMBL/GenBank/DDBJ databases">
        <title>Subsurface microbial communities from deep shales in Ohio and West Virginia, USA.</title>
        <authorList>
            <person name="Wrighton K."/>
        </authorList>
    </citation>
    <scope>NUCLEOTIDE SEQUENCE [LARGE SCALE GENOMIC DNA]</scope>
    <source>
        <strain evidence="2 3">MSL 6dP</strain>
    </source>
</reference>
<name>A0A4R8GRE1_9FIRM</name>
<protein>
    <submittedName>
        <fullName evidence="2">Uncharacterized protein</fullName>
    </submittedName>
</protein>
<comment type="caution">
    <text evidence="2">The sequence shown here is derived from an EMBL/GenBank/DDBJ whole genome shotgun (WGS) entry which is preliminary data.</text>
</comment>
<dbReference type="EMBL" id="SOEG01000027">
    <property type="protein sequence ID" value="TDX48437.1"/>
    <property type="molecule type" value="Genomic_DNA"/>
</dbReference>
<accession>A0A4R8GRE1</accession>
<evidence type="ECO:0000256" key="1">
    <source>
        <dbReference type="SAM" id="Phobius"/>
    </source>
</evidence>
<keyword evidence="1" id="KW-0472">Membrane</keyword>
<evidence type="ECO:0000313" key="2">
    <source>
        <dbReference type="EMBL" id="TDX48437.1"/>
    </source>
</evidence>
<feature type="transmembrane region" description="Helical" evidence="1">
    <location>
        <begin position="30"/>
        <end position="51"/>
    </location>
</feature>
<dbReference type="Proteomes" id="UP000295832">
    <property type="component" value="Unassembled WGS sequence"/>
</dbReference>
<sequence>MKIIALSLFFIILIYFQVKGLIKKKEWKELFVYSLLMSIGILYSYGVLLDLDLPNPILILSDLFKPIYDYIFNQLLA</sequence>
<organism evidence="2 3">
    <name type="scientific">Orenia marismortui</name>
    <dbReference type="NCBI Taxonomy" id="46469"/>
    <lineage>
        <taxon>Bacteria</taxon>
        <taxon>Bacillati</taxon>
        <taxon>Bacillota</taxon>
        <taxon>Clostridia</taxon>
        <taxon>Halanaerobiales</taxon>
        <taxon>Halobacteroidaceae</taxon>
        <taxon>Orenia</taxon>
    </lineage>
</organism>
<dbReference type="AlphaFoldDB" id="A0A4R8GRE1"/>
<proteinExistence type="predicted"/>
<dbReference type="RefSeq" id="WP_134117975.1">
    <property type="nucleotide sequence ID" value="NZ_SOEG01000027.1"/>
</dbReference>
<keyword evidence="3" id="KW-1185">Reference proteome</keyword>
<gene>
    <name evidence="2" type="ORF">C7959_1276</name>
</gene>